<dbReference type="AlphaFoldDB" id="A0AAD7G2I1"/>
<keyword evidence="2" id="KW-1185">Reference proteome</keyword>
<accession>A0AAD7G2I1</accession>
<sequence>IYVDYQSKVDWRGARDILRCSPHFHGVPRFDSVIYEDDSNPLAIGQLHFVFRCHLPGNASLDLALVQPFDRTAWRPNTRTDCPIRQKLPLQSCHFIALEHIVRGALVCQIFGGKHGMYYIMDCIDEDMYLRFHNID</sequence>
<dbReference type="Proteomes" id="UP001221757">
    <property type="component" value="Unassembled WGS sequence"/>
</dbReference>
<evidence type="ECO:0000313" key="2">
    <source>
        <dbReference type="Proteomes" id="UP001221757"/>
    </source>
</evidence>
<gene>
    <name evidence="1" type="ORF">B0H17DRAFT_957773</name>
</gene>
<comment type="caution">
    <text evidence="1">The sequence shown here is derived from an EMBL/GenBank/DDBJ whole genome shotgun (WGS) entry which is preliminary data.</text>
</comment>
<dbReference type="EMBL" id="JARKIE010000344">
    <property type="protein sequence ID" value="KAJ7652626.1"/>
    <property type="molecule type" value="Genomic_DNA"/>
</dbReference>
<organism evidence="1 2">
    <name type="scientific">Mycena rosella</name>
    <name type="common">Pink bonnet</name>
    <name type="synonym">Agaricus rosellus</name>
    <dbReference type="NCBI Taxonomy" id="1033263"/>
    <lineage>
        <taxon>Eukaryota</taxon>
        <taxon>Fungi</taxon>
        <taxon>Dikarya</taxon>
        <taxon>Basidiomycota</taxon>
        <taxon>Agaricomycotina</taxon>
        <taxon>Agaricomycetes</taxon>
        <taxon>Agaricomycetidae</taxon>
        <taxon>Agaricales</taxon>
        <taxon>Marasmiineae</taxon>
        <taxon>Mycenaceae</taxon>
        <taxon>Mycena</taxon>
    </lineage>
</organism>
<name>A0AAD7G2I1_MYCRO</name>
<feature type="non-terminal residue" evidence="1">
    <location>
        <position position="1"/>
    </location>
</feature>
<reference evidence="1" key="1">
    <citation type="submission" date="2023-03" db="EMBL/GenBank/DDBJ databases">
        <title>Massive genome expansion in bonnet fungi (Mycena s.s.) driven by repeated elements and novel gene families across ecological guilds.</title>
        <authorList>
            <consortium name="Lawrence Berkeley National Laboratory"/>
            <person name="Harder C.B."/>
            <person name="Miyauchi S."/>
            <person name="Viragh M."/>
            <person name="Kuo A."/>
            <person name="Thoen E."/>
            <person name="Andreopoulos B."/>
            <person name="Lu D."/>
            <person name="Skrede I."/>
            <person name="Drula E."/>
            <person name="Henrissat B."/>
            <person name="Morin E."/>
            <person name="Kohler A."/>
            <person name="Barry K."/>
            <person name="LaButti K."/>
            <person name="Morin E."/>
            <person name="Salamov A."/>
            <person name="Lipzen A."/>
            <person name="Mereny Z."/>
            <person name="Hegedus B."/>
            <person name="Baldrian P."/>
            <person name="Stursova M."/>
            <person name="Weitz H."/>
            <person name="Taylor A."/>
            <person name="Grigoriev I.V."/>
            <person name="Nagy L.G."/>
            <person name="Martin F."/>
            <person name="Kauserud H."/>
        </authorList>
    </citation>
    <scope>NUCLEOTIDE SEQUENCE</scope>
    <source>
        <strain evidence="1">CBHHK067</strain>
    </source>
</reference>
<protein>
    <submittedName>
        <fullName evidence="1">Uncharacterized protein</fullName>
    </submittedName>
</protein>
<proteinExistence type="predicted"/>
<evidence type="ECO:0000313" key="1">
    <source>
        <dbReference type="EMBL" id="KAJ7652626.1"/>
    </source>
</evidence>